<comment type="caution">
    <text evidence="7">The sequence shown here is derived from an EMBL/GenBank/DDBJ whole genome shotgun (WGS) entry which is preliminary data.</text>
</comment>
<feature type="transmembrane region" description="Helical" evidence="6">
    <location>
        <begin position="68"/>
        <end position="89"/>
    </location>
</feature>
<evidence type="ECO:0000313" key="8">
    <source>
        <dbReference type="Proteomes" id="UP001169069"/>
    </source>
</evidence>
<dbReference type="InterPro" id="IPR001123">
    <property type="entry name" value="LeuE-type"/>
</dbReference>
<dbReference type="PANTHER" id="PTHR38825">
    <property type="entry name" value="LYSINE EXPORTER PROTEIN (LYSE/YGGA)"/>
    <property type="match status" value="1"/>
</dbReference>
<feature type="transmembrane region" description="Helical" evidence="6">
    <location>
        <begin position="177"/>
        <end position="196"/>
    </location>
</feature>
<proteinExistence type="predicted"/>
<dbReference type="PANTHER" id="PTHR38825:SF2">
    <property type="entry name" value="LYSINE TRANSPORTER LYSE"/>
    <property type="match status" value="1"/>
</dbReference>
<feature type="transmembrane region" description="Helical" evidence="6">
    <location>
        <begin position="110"/>
        <end position="131"/>
    </location>
</feature>
<evidence type="ECO:0000256" key="2">
    <source>
        <dbReference type="ARBA" id="ARBA00022475"/>
    </source>
</evidence>
<accession>A0ABT7QVM0</accession>
<keyword evidence="5 6" id="KW-0472">Membrane</keyword>
<keyword evidence="8" id="KW-1185">Reference proteome</keyword>
<feature type="transmembrane region" description="Helical" evidence="6">
    <location>
        <begin position="143"/>
        <end position="165"/>
    </location>
</feature>
<feature type="transmembrane region" description="Helical" evidence="6">
    <location>
        <begin position="39"/>
        <end position="62"/>
    </location>
</feature>
<protein>
    <submittedName>
        <fullName evidence="7">LysE family translocator</fullName>
    </submittedName>
</protein>
<gene>
    <name evidence="7" type="ORF">PGH07_01705</name>
</gene>
<keyword evidence="3 6" id="KW-0812">Transmembrane</keyword>
<feature type="transmembrane region" description="Helical" evidence="6">
    <location>
        <begin position="6"/>
        <end position="27"/>
    </location>
</feature>
<keyword evidence="2" id="KW-1003">Cell membrane</keyword>
<dbReference type="RefSeq" id="WP_289412164.1">
    <property type="nucleotide sequence ID" value="NZ_JAQIBD010000001.1"/>
</dbReference>
<name>A0ABT7QVM0_9BACT</name>
<evidence type="ECO:0000256" key="3">
    <source>
        <dbReference type="ARBA" id="ARBA00022692"/>
    </source>
</evidence>
<reference evidence="7" key="1">
    <citation type="submission" date="2023-01" db="EMBL/GenBank/DDBJ databases">
        <title>Sulfurovum sp. zt1-1 genome assembly.</title>
        <authorList>
            <person name="Wang J."/>
        </authorList>
    </citation>
    <scope>NUCLEOTIDE SEQUENCE</scope>
    <source>
        <strain evidence="7">Zt1-1</strain>
    </source>
</reference>
<evidence type="ECO:0000256" key="6">
    <source>
        <dbReference type="SAM" id="Phobius"/>
    </source>
</evidence>
<organism evidence="7 8">
    <name type="scientific">Sulfurovum zhangzhouensis</name>
    <dbReference type="NCBI Taxonomy" id="3019067"/>
    <lineage>
        <taxon>Bacteria</taxon>
        <taxon>Pseudomonadati</taxon>
        <taxon>Campylobacterota</taxon>
        <taxon>Epsilonproteobacteria</taxon>
        <taxon>Campylobacterales</taxon>
        <taxon>Sulfurovaceae</taxon>
        <taxon>Sulfurovum</taxon>
    </lineage>
</organism>
<dbReference type="Pfam" id="PF01810">
    <property type="entry name" value="LysE"/>
    <property type="match status" value="1"/>
</dbReference>
<evidence type="ECO:0000256" key="1">
    <source>
        <dbReference type="ARBA" id="ARBA00004651"/>
    </source>
</evidence>
<keyword evidence="4 6" id="KW-1133">Transmembrane helix</keyword>
<comment type="subcellular location">
    <subcellularLocation>
        <location evidence="1">Cell membrane</location>
        <topology evidence="1">Multi-pass membrane protein</topology>
    </subcellularLocation>
</comment>
<evidence type="ECO:0000256" key="4">
    <source>
        <dbReference type="ARBA" id="ARBA00022989"/>
    </source>
</evidence>
<sequence length="204" mass="23129">MMLESLIEGFLLGVGAAVPLGPINILLMNRALRNYPQAVITGLGAMSADALYLSLILFGMIQMLQGGILSYLLSLGSIAFLFFLAYRIYQDRNRHLSSEFKEDRQAKRSVFLQGLFLTLVNPYTLAFWLSIGSYTTSKELDPMMTLIGMFSAIVLWVTLIPYFVHRSKHRISMRVRYILNVFSSMLLLGFGISLIVEMIDWRLL</sequence>
<dbReference type="Proteomes" id="UP001169069">
    <property type="component" value="Unassembled WGS sequence"/>
</dbReference>
<evidence type="ECO:0000313" key="7">
    <source>
        <dbReference type="EMBL" id="MDM5270888.1"/>
    </source>
</evidence>
<dbReference type="EMBL" id="JAQIBD010000001">
    <property type="protein sequence ID" value="MDM5270888.1"/>
    <property type="molecule type" value="Genomic_DNA"/>
</dbReference>
<evidence type="ECO:0000256" key="5">
    <source>
        <dbReference type="ARBA" id="ARBA00023136"/>
    </source>
</evidence>